<dbReference type="GO" id="GO:0004222">
    <property type="term" value="F:metalloendopeptidase activity"/>
    <property type="evidence" value="ECO:0007669"/>
    <property type="project" value="InterPro"/>
</dbReference>
<evidence type="ECO:0000313" key="6">
    <source>
        <dbReference type="EMBL" id="PND40221.1"/>
    </source>
</evidence>
<protein>
    <submittedName>
        <fullName evidence="6">Insulinase family protein</fullName>
    </submittedName>
</protein>
<dbReference type="InterPro" id="IPR011249">
    <property type="entry name" value="Metalloenz_LuxS/M16"/>
</dbReference>
<dbReference type="InterPro" id="IPR011765">
    <property type="entry name" value="Pept_M16_N"/>
</dbReference>
<comment type="cofactor">
    <cofactor evidence="1">
        <name>Zn(2+)</name>
        <dbReference type="ChEBI" id="CHEBI:29105"/>
    </cofactor>
</comment>
<dbReference type="Pfam" id="PF00675">
    <property type="entry name" value="Peptidase_M16"/>
    <property type="match status" value="1"/>
</dbReference>
<evidence type="ECO:0000256" key="2">
    <source>
        <dbReference type="ARBA" id="ARBA00007261"/>
    </source>
</evidence>
<feature type="domain" description="Peptidase M16 N-terminal" evidence="4">
    <location>
        <begin position="118"/>
        <end position="260"/>
    </location>
</feature>
<evidence type="ECO:0000259" key="4">
    <source>
        <dbReference type="Pfam" id="PF00675"/>
    </source>
</evidence>
<feature type="domain" description="Peptidase M16 C-terminal" evidence="5">
    <location>
        <begin position="267"/>
        <end position="441"/>
    </location>
</feature>
<feature type="domain" description="Peptidase M16 C-terminal" evidence="5">
    <location>
        <begin position="724"/>
        <end position="904"/>
    </location>
</feature>
<reference evidence="6 7" key="1">
    <citation type="submission" date="2018-01" db="EMBL/GenBank/DDBJ databases">
        <title>Draft genome sequence of Paucibacter aquatile CR182 isolated from freshwater of the Nakdong River.</title>
        <authorList>
            <person name="Choi A."/>
            <person name="Chung E.J."/>
        </authorList>
    </citation>
    <scope>NUCLEOTIDE SEQUENCE [LARGE SCALE GENOMIC DNA]</scope>
    <source>
        <strain evidence="6 7">CR182</strain>
    </source>
</reference>
<dbReference type="PANTHER" id="PTHR11851:SF49">
    <property type="entry name" value="MITOCHONDRIAL-PROCESSING PEPTIDASE SUBUNIT ALPHA"/>
    <property type="match status" value="1"/>
</dbReference>
<sequence>MLAFRLRICLAAWFFLCRLDPADWSFLMHMPTRFRVSALLLACSLVWLPVQLASAQAAAPAAKSSKAGSGGKIAKPVPAPAARAAAPAAVLKAEFVRELGGIEEYRLPNGLQILLFPDEAQSTTTVNITYRVGSRHESQGEFGMAHLLEHLVFKGTPTHRDIPGAFAERGVRFNGTTTSDRTNYFASFNANEDTLAYVLGLEADRMVNSFIAKSDLDKEMSVVRNEFERGETEPMQVLFKRVQSVAYDWHPYGNSTIGPKSDIENVPIERLQAFYKRFYRPDNATVLVAGRFDKAAVLQRIAAQFGPLVRPAQALPVLYTEEPAQDGERTVTVRRVGGQPTVLAYYHVPAISHADSAPLLVLSLLMSMPPSGQLYKELVESKLAINAGLFGLGQAAPGGISAMAIPAAQADSEKVEKLLLDLVEGRAGKPFEESELQRVREVALNSYRQQMKKPEALIQQISGLLGAGDWRLLFQLMEDLPRVTLADVERVRKAYLLPANRTLGRFVPSKEVTRVEIPAAPPLDQRLAELKGPPKLEDGERFDPTPEHLAERTRRTVLPSGIELQTLAKRTRGNTVHLQLQLRWGEREPTFARRGTGWVGELMFEGSQGLDKQALQDRLIRLKAGLSIGGADQGATINLTAEKDSLLEALAIVADLLQRPLLPADAFERVVKRHIAALEGSRLELETLRQEATREHYNFALGVVQGHPDYQLSVNQRLAEVKAIRLDDVRSFHADYWSANEARVTAVGALPEGLDAAVEQLFGRWKKPAAARFVRYEGRHVDIPAARFDVRAKDKANAILRMRLEFPLNELDPDYFPLMLATQVFGAGGMESRLAARVRQQEGLSYGIGASLGVPRWGNDATLSIGGSFAPQNRDKVLALVDEELARMASEGISEAELARAKQNVLEARLQGRSDDGQLTASLGHLAERGEGWAAVAQREAQIRAVTLEQANAAWARHIRRERFVVSTAGDF</sequence>
<dbReference type="PANTHER" id="PTHR11851">
    <property type="entry name" value="METALLOPROTEASE"/>
    <property type="match status" value="1"/>
</dbReference>
<evidence type="ECO:0000313" key="7">
    <source>
        <dbReference type="Proteomes" id="UP000235916"/>
    </source>
</evidence>
<dbReference type="OrthoDB" id="9811314at2"/>
<dbReference type="Proteomes" id="UP000235916">
    <property type="component" value="Unassembled WGS sequence"/>
</dbReference>
<dbReference type="PROSITE" id="PS00143">
    <property type="entry name" value="INSULINASE"/>
    <property type="match status" value="1"/>
</dbReference>
<dbReference type="InterPro" id="IPR050361">
    <property type="entry name" value="MPP/UQCRC_Complex"/>
</dbReference>
<organism evidence="6 7">
    <name type="scientific">Kinneretia aquatilis</name>
    <dbReference type="NCBI Taxonomy" id="2070761"/>
    <lineage>
        <taxon>Bacteria</taxon>
        <taxon>Pseudomonadati</taxon>
        <taxon>Pseudomonadota</taxon>
        <taxon>Betaproteobacteria</taxon>
        <taxon>Burkholderiales</taxon>
        <taxon>Sphaerotilaceae</taxon>
        <taxon>Roseateles</taxon>
    </lineage>
</organism>
<comment type="similarity">
    <text evidence="2 3">Belongs to the peptidase M16 family.</text>
</comment>
<gene>
    <name evidence="6" type="ORF">C1O66_02225</name>
</gene>
<dbReference type="SUPFAM" id="SSF63411">
    <property type="entry name" value="LuxS/MPP-like metallohydrolase"/>
    <property type="match status" value="4"/>
</dbReference>
<name>A0A2N8L3E9_9BURK</name>
<dbReference type="EMBL" id="POSP01000001">
    <property type="protein sequence ID" value="PND40221.1"/>
    <property type="molecule type" value="Genomic_DNA"/>
</dbReference>
<keyword evidence="7" id="KW-1185">Reference proteome</keyword>
<dbReference type="Gene3D" id="3.30.830.10">
    <property type="entry name" value="Metalloenzyme, LuxS/M16 peptidase-like"/>
    <property type="match status" value="4"/>
</dbReference>
<evidence type="ECO:0000256" key="3">
    <source>
        <dbReference type="RuleBase" id="RU004447"/>
    </source>
</evidence>
<dbReference type="Pfam" id="PF05193">
    <property type="entry name" value="Peptidase_M16_C"/>
    <property type="match status" value="2"/>
</dbReference>
<proteinExistence type="inferred from homology"/>
<dbReference type="GO" id="GO:0006508">
    <property type="term" value="P:proteolysis"/>
    <property type="evidence" value="ECO:0007669"/>
    <property type="project" value="InterPro"/>
</dbReference>
<dbReference type="AlphaFoldDB" id="A0A2N8L3E9"/>
<comment type="caution">
    <text evidence="6">The sequence shown here is derived from an EMBL/GenBank/DDBJ whole genome shotgun (WGS) entry which is preliminary data.</text>
</comment>
<accession>A0A2N8L3E9</accession>
<evidence type="ECO:0000259" key="5">
    <source>
        <dbReference type="Pfam" id="PF05193"/>
    </source>
</evidence>
<dbReference type="InterPro" id="IPR007863">
    <property type="entry name" value="Peptidase_M16_C"/>
</dbReference>
<dbReference type="GO" id="GO:0046872">
    <property type="term" value="F:metal ion binding"/>
    <property type="evidence" value="ECO:0007669"/>
    <property type="project" value="InterPro"/>
</dbReference>
<dbReference type="InterPro" id="IPR001431">
    <property type="entry name" value="Pept_M16_Zn_BS"/>
</dbReference>
<evidence type="ECO:0000256" key="1">
    <source>
        <dbReference type="ARBA" id="ARBA00001947"/>
    </source>
</evidence>